<comment type="caution">
    <text evidence="1">The sequence shown here is derived from an EMBL/GenBank/DDBJ whole genome shotgun (WGS) entry which is preliminary data.</text>
</comment>
<dbReference type="EMBL" id="PQFF01000150">
    <property type="protein sequence ID" value="RHZ78598.1"/>
    <property type="molecule type" value="Genomic_DNA"/>
</dbReference>
<keyword evidence="2" id="KW-1185">Reference proteome</keyword>
<accession>A0A397IW54</accession>
<proteinExistence type="predicted"/>
<reference evidence="1 2" key="1">
    <citation type="submission" date="2018-08" db="EMBL/GenBank/DDBJ databases">
        <title>Genome and evolution of the arbuscular mycorrhizal fungus Diversispora epigaea (formerly Glomus versiforme) and its bacterial endosymbionts.</title>
        <authorList>
            <person name="Sun X."/>
            <person name="Fei Z."/>
            <person name="Harrison M."/>
        </authorList>
    </citation>
    <scope>NUCLEOTIDE SEQUENCE [LARGE SCALE GENOMIC DNA]</scope>
    <source>
        <strain evidence="1 2">IT104</strain>
    </source>
</reference>
<evidence type="ECO:0000313" key="2">
    <source>
        <dbReference type="Proteomes" id="UP000266861"/>
    </source>
</evidence>
<gene>
    <name evidence="1" type="ORF">Glove_159g25</name>
</gene>
<dbReference type="AlphaFoldDB" id="A0A397IW54"/>
<name>A0A397IW54_9GLOM</name>
<sequence length="60" mass="6898">MEFGESNDIGDNYSCDDDEYENKDYVDINFLYNENTLVMLANAPDNNITTANDECLNHKL</sequence>
<evidence type="ECO:0000313" key="1">
    <source>
        <dbReference type="EMBL" id="RHZ78598.1"/>
    </source>
</evidence>
<protein>
    <submittedName>
        <fullName evidence="1">Uncharacterized protein</fullName>
    </submittedName>
</protein>
<organism evidence="1 2">
    <name type="scientific">Diversispora epigaea</name>
    <dbReference type="NCBI Taxonomy" id="1348612"/>
    <lineage>
        <taxon>Eukaryota</taxon>
        <taxon>Fungi</taxon>
        <taxon>Fungi incertae sedis</taxon>
        <taxon>Mucoromycota</taxon>
        <taxon>Glomeromycotina</taxon>
        <taxon>Glomeromycetes</taxon>
        <taxon>Diversisporales</taxon>
        <taxon>Diversisporaceae</taxon>
        <taxon>Diversispora</taxon>
    </lineage>
</organism>
<dbReference type="Proteomes" id="UP000266861">
    <property type="component" value="Unassembled WGS sequence"/>
</dbReference>